<evidence type="ECO:0000256" key="1">
    <source>
        <dbReference type="ARBA" id="ARBA00008045"/>
    </source>
</evidence>
<comment type="similarity">
    <text evidence="1 3">Belongs to the prefoldin subunit beta family.</text>
</comment>
<name>A0A1Y5I9J7_OSTTA</name>
<dbReference type="InterPro" id="IPR002777">
    <property type="entry name" value="PFD_beta-like"/>
</dbReference>
<dbReference type="Proteomes" id="UP000195557">
    <property type="component" value="Unassembled WGS sequence"/>
</dbReference>
<dbReference type="GO" id="GO:0006457">
    <property type="term" value="P:protein folding"/>
    <property type="evidence" value="ECO:0007669"/>
    <property type="project" value="UniProtKB-UniRule"/>
</dbReference>
<gene>
    <name evidence="5" type="ORF">BE221DRAFT_192230</name>
</gene>
<evidence type="ECO:0000256" key="2">
    <source>
        <dbReference type="ARBA" id="ARBA00023186"/>
    </source>
</evidence>
<dbReference type="PIRSF" id="PIRSF016477">
    <property type="entry name" value="Prefoldin_subunit_4"/>
    <property type="match status" value="1"/>
</dbReference>
<accession>A0A1Y5I9J7</accession>
<dbReference type="GO" id="GO:0016272">
    <property type="term" value="C:prefoldin complex"/>
    <property type="evidence" value="ECO:0007669"/>
    <property type="project" value="UniProtKB-UniRule"/>
</dbReference>
<comment type="subunit">
    <text evidence="3">Heterohexamer of two PFD-alpha type and four PFD-beta type subunits.</text>
</comment>
<dbReference type="InterPro" id="IPR016661">
    <property type="entry name" value="PFDN4"/>
</dbReference>
<dbReference type="AlphaFoldDB" id="A0A1Y5I9J7"/>
<dbReference type="PANTHER" id="PTHR21100:SF9">
    <property type="entry name" value="PREFOLDIN SUBUNIT 4"/>
    <property type="match status" value="1"/>
</dbReference>
<proteinExistence type="inferred from homology"/>
<dbReference type="PANTHER" id="PTHR21100">
    <property type="entry name" value="PREFOLDIN SUBUNIT 4"/>
    <property type="match status" value="1"/>
</dbReference>
<comment type="function">
    <text evidence="3">Binds specifically to cytosolic chaperonin (c-CPN) and transfers target proteins to it. Binds to nascent polypeptide chain and promotes folding in an environment in which there are many competing pathways for nonnative proteins.</text>
</comment>
<reference evidence="5" key="1">
    <citation type="submission" date="2017-04" db="EMBL/GenBank/DDBJ databases">
        <title>Population genomics of picophytoplankton unveils novel chromosome hypervariability.</title>
        <authorList>
            <consortium name="DOE Joint Genome Institute"/>
            <person name="Blanc-Mathieu R."/>
            <person name="Krasovec M."/>
            <person name="Hebrard M."/>
            <person name="Yau S."/>
            <person name="Desgranges E."/>
            <person name="Martin J."/>
            <person name="Schackwitz W."/>
            <person name="Kuo A."/>
            <person name="Salin G."/>
            <person name="Donnadieu C."/>
            <person name="Desdevises Y."/>
            <person name="Sanchez-Ferandin S."/>
            <person name="Moreau H."/>
            <person name="Rivals E."/>
            <person name="Grigoriev I.V."/>
            <person name="Grimsley N."/>
            <person name="Eyre-Walker A."/>
            <person name="Piganeau G."/>
        </authorList>
    </citation>
    <scope>NUCLEOTIDE SEQUENCE [LARGE SCALE GENOMIC DNA]</scope>
    <source>
        <strain evidence="5">RCC 1115</strain>
    </source>
</reference>
<feature type="coiled-coil region" evidence="4">
    <location>
        <begin position="79"/>
        <end position="106"/>
    </location>
</feature>
<keyword evidence="2 3" id="KW-0143">Chaperone</keyword>
<organism evidence="5">
    <name type="scientific">Ostreococcus tauri</name>
    <name type="common">Marine green alga</name>
    <dbReference type="NCBI Taxonomy" id="70448"/>
    <lineage>
        <taxon>Eukaryota</taxon>
        <taxon>Viridiplantae</taxon>
        <taxon>Chlorophyta</taxon>
        <taxon>Mamiellophyceae</taxon>
        <taxon>Mamiellales</taxon>
        <taxon>Bathycoccaceae</taxon>
        <taxon>Ostreococcus</taxon>
    </lineage>
</organism>
<evidence type="ECO:0000313" key="5">
    <source>
        <dbReference type="EMBL" id="OUS46239.1"/>
    </source>
</evidence>
<dbReference type="GO" id="GO:0051082">
    <property type="term" value="F:unfolded protein binding"/>
    <property type="evidence" value="ECO:0007669"/>
    <property type="project" value="InterPro"/>
</dbReference>
<dbReference type="GO" id="GO:0005737">
    <property type="term" value="C:cytoplasm"/>
    <property type="evidence" value="ECO:0007669"/>
    <property type="project" value="TreeGrafter"/>
</dbReference>
<keyword evidence="4" id="KW-0175">Coiled coil</keyword>
<evidence type="ECO:0000256" key="4">
    <source>
        <dbReference type="SAM" id="Coils"/>
    </source>
</evidence>
<protein>
    <recommendedName>
        <fullName evidence="3">Prefoldin subunit 4</fullName>
    </recommendedName>
</protein>
<dbReference type="SUPFAM" id="SSF46579">
    <property type="entry name" value="Prefoldin"/>
    <property type="match status" value="1"/>
</dbReference>
<sequence length="119" mass="13166">MSSDVTWEDQQRICAFSRANARAHELDAEIAAKTKGVDALQEASEELTFCGDDACGVLLGECFVVMDGESAEAKVEGMLERERAGLEALKEERKGIREELQALKQKLYEKLGNSINLEE</sequence>
<dbReference type="Pfam" id="PF01920">
    <property type="entry name" value="Prefoldin_2"/>
    <property type="match status" value="1"/>
</dbReference>
<dbReference type="EMBL" id="KZ155784">
    <property type="protein sequence ID" value="OUS46239.1"/>
    <property type="molecule type" value="Genomic_DNA"/>
</dbReference>
<evidence type="ECO:0000256" key="3">
    <source>
        <dbReference type="PIRNR" id="PIRNR016477"/>
    </source>
</evidence>